<keyword evidence="4" id="KW-1185">Reference proteome</keyword>
<dbReference type="GO" id="GO:0000122">
    <property type="term" value="P:negative regulation of transcription by RNA polymerase II"/>
    <property type="evidence" value="ECO:0007669"/>
    <property type="project" value="TreeGrafter"/>
</dbReference>
<dbReference type="SMART" id="SM01392">
    <property type="entry name" value="MAGE_N"/>
    <property type="match status" value="1"/>
</dbReference>
<dbReference type="SMART" id="SM01373">
    <property type="entry name" value="MAGE"/>
    <property type="match status" value="1"/>
</dbReference>
<organism evidence="4 5">
    <name type="scientific">Mesocricetus auratus</name>
    <name type="common">Golden hamster</name>
    <dbReference type="NCBI Taxonomy" id="10036"/>
    <lineage>
        <taxon>Eukaryota</taxon>
        <taxon>Metazoa</taxon>
        <taxon>Chordata</taxon>
        <taxon>Craniata</taxon>
        <taxon>Vertebrata</taxon>
        <taxon>Euteleostomi</taxon>
        <taxon>Mammalia</taxon>
        <taxon>Eutheria</taxon>
        <taxon>Euarchontoglires</taxon>
        <taxon>Glires</taxon>
        <taxon>Rodentia</taxon>
        <taxon>Myomorpha</taxon>
        <taxon>Muroidea</taxon>
        <taxon>Cricetidae</taxon>
        <taxon>Cricetinae</taxon>
        <taxon>Mesocricetus</taxon>
    </lineage>
</organism>
<evidence type="ECO:0000259" key="3">
    <source>
        <dbReference type="PROSITE" id="PS50838"/>
    </source>
</evidence>
<dbReference type="Pfam" id="PF01454">
    <property type="entry name" value="MAGE"/>
    <property type="match status" value="1"/>
</dbReference>
<evidence type="ECO:0000256" key="1">
    <source>
        <dbReference type="ARBA" id="ARBA00084104"/>
    </source>
</evidence>
<name>A0A1U8CYC5_MESAU</name>
<dbReference type="KEGG" id="maua:101827467"/>
<feature type="compositionally biased region" description="Polar residues" evidence="2">
    <location>
        <begin position="39"/>
        <end position="59"/>
    </location>
</feature>
<dbReference type="OrthoDB" id="9593216at2759"/>
<dbReference type="InterPro" id="IPR041898">
    <property type="entry name" value="MAGE_WH1"/>
</dbReference>
<feature type="domain" description="MAGE" evidence="3">
    <location>
        <begin position="97"/>
        <end position="296"/>
    </location>
</feature>
<dbReference type="PANTHER" id="PTHR11736">
    <property type="entry name" value="MELANOMA-ASSOCIATED ANTIGEN MAGE ANTIGEN"/>
    <property type="match status" value="1"/>
</dbReference>
<dbReference type="AlphaFoldDB" id="A0A1U8CYC5"/>
<dbReference type="GO" id="GO:0005634">
    <property type="term" value="C:nucleus"/>
    <property type="evidence" value="ECO:0007669"/>
    <property type="project" value="TreeGrafter"/>
</dbReference>
<evidence type="ECO:0000313" key="4">
    <source>
        <dbReference type="Proteomes" id="UP000886700"/>
    </source>
</evidence>
<dbReference type="FunFam" id="1.10.10.1200:FF:000007">
    <property type="entry name" value="Melanoma-associated antigen C2"/>
    <property type="match status" value="1"/>
</dbReference>
<dbReference type="Gene3D" id="1.10.10.1200">
    <property type="entry name" value="MAGE homology domain, winged helix WH1 motif"/>
    <property type="match status" value="1"/>
</dbReference>
<dbReference type="CTD" id="4103"/>
<dbReference type="PROSITE" id="PS50838">
    <property type="entry name" value="MAGE"/>
    <property type="match status" value="1"/>
</dbReference>
<dbReference type="InterPro" id="IPR041899">
    <property type="entry name" value="MAGE_WH2"/>
</dbReference>
<dbReference type="FunFam" id="1.10.10.1210:FF:000001">
    <property type="entry name" value="melanoma-associated antigen D1"/>
    <property type="match status" value="1"/>
</dbReference>
<keyword evidence="1" id="KW-0825">Tumor antigen</keyword>
<feature type="region of interest" description="Disordered" evidence="2">
    <location>
        <begin position="39"/>
        <end position="60"/>
    </location>
</feature>
<reference evidence="5" key="1">
    <citation type="submission" date="2025-08" db="UniProtKB">
        <authorList>
            <consortium name="RefSeq"/>
        </authorList>
    </citation>
    <scope>IDENTIFICATION</scope>
    <source>
        <tissue evidence="5">Liver</tissue>
    </source>
</reference>
<dbReference type="InterPro" id="IPR021072">
    <property type="entry name" value="MAGE_N"/>
</dbReference>
<proteinExistence type="predicted"/>
<dbReference type="InterPro" id="IPR002190">
    <property type="entry name" value="MHD_dom"/>
</dbReference>
<gene>
    <name evidence="5" type="primary">Magea4</name>
</gene>
<dbReference type="Pfam" id="PF12440">
    <property type="entry name" value="MAGE_N"/>
    <property type="match status" value="1"/>
</dbReference>
<accession>A0A1U8CYC5</accession>
<dbReference type="RefSeq" id="XP_012980858.1">
    <property type="nucleotide sequence ID" value="XM_013125404.3"/>
</dbReference>
<protein>
    <submittedName>
        <fullName evidence="5">Melanoma-associated antigen 4</fullName>
    </submittedName>
</protein>
<dbReference type="Proteomes" id="UP000886700">
    <property type="component" value="Unplaced"/>
</dbReference>
<dbReference type="GeneID" id="101827467"/>
<sequence>MDVSHNIHHCNLPASPGAQGEVNNAQIIMAVAEKEEASTTTSKNVYDSGTPCSPQSPQRACSPPMIMGSIPEYPSDEASCNQIEELEDTVSLLHRALNIKVFDLVHFLLFKYEMKDFTTKSEMLESIVREYEEYYPVIFSEASECLRLVFGIDMIEVDPFVQSYTLVTALGITYDGMLSDAQGKPKTDLLIVILGIIFMQGNCVSLEMIWRMLNNIGFCDWRDPFLCENPRKIITEDFVQEGYLVYRQVPDSDPPSHEFLWGPRAFAETTKMKVLEFFASITKSDPRSYPEKYAAALRDELDRA</sequence>
<evidence type="ECO:0000256" key="2">
    <source>
        <dbReference type="SAM" id="MobiDB-lite"/>
    </source>
</evidence>
<dbReference type="InterPro" id="IPR037445">
    <property type="entry name" value="MAGE"/>
</dbReference>
<dbReference type="PANTHER" id="PTHR11736:SF50">
    <property type="entry name" value="MAGE FAMILY MEMBER A1-RELATED"/>
    <property type="match status" value="1"/>
</dbReference>
<evidence type="ECO:0000313" key="5">
    <source>
        <dbReference type="RefSeq" id="XP_012980858.1"/>
    </source>
</evidence>
<dbReference type="Gene3D" id="1.10.10.1210">
    <property type="entry name" value="MAGE homology domain, winged helix WH2 motif"/>
    <property type="match status" value="1"/>
</dbReference>